<gene>
    <name evidence="2" type="ORF">GOP47_0002384</name>
</gene>
<dbReference type="EMBL" id="JABFUD020000003">
    <property type="protein sequence ID" value="KAI5082641.1"/>
    <property type="molecule type" value="Genomic_DNA"/>
</dbReference>
<keyword evidence="1" id="KW-0175">Coiled coil</keyword>
<evidence type="ECO:0000256" key="1">
    <source>
        <dbReference type="SAM" id="Coils"/>
    </source>
</evidence>
<comment type="caution">
    <text evidence="2">The sequence shown here is derived from an EMBL/GenBank/DDBJ whole genome shotgun (WGS) entry which is preliminary data.</text>
</comment>
<evidence type="ECO:0000313" key="3">
    <source>
        <dbReference type="Proteomes" id="UP000886520"/>
    </source>
</evidence>
<feature type="coiled-coil region" evidence="1">
    <location>
        <begin position="172"/>
        <end position="213"/>
    </location>
</feature>
<evidence type="ECO:0000313" key="2">
    <source>
        <dbReference type="EMBL" id="KAI5082641.1"/>
    </source>
</evidence>
<protein>
    <submittedName>
        <fullName evidence="2">Uncharacterized protein</fullName>
    </submittedName>
</protein>
<sequence>MAASSEEVIVTWGGLSEDEGLRARLQAMAMALQKKDAALQDLQRRLQAALGEVEQGRAKEDALRRRAEIAEAAEEALASQMAQLEAEAYASITQSNRVQKDAVQVAKETWKGSGEEPMGARQRIEELERWLEAAREEAAGWERRYREVALPERAKAPIELCHVNPLADGDVVRRADSHVAELQRRLAEVERELEAIHAKLQEAEQKVGGHTQQAVRKGETEPSEAVVVSMPLKEVAGMLKLRLWSAASLILSST</sequence>
<dbReference type="Proteomes" id="UP000886520">
    <property type="component" value="Chromosome 2"/>
</dbReference>
<accession>A0A9D4VBH1</accession>
<proteinExistence type="predicted"/>
<feature type="coiled-coil region" evidence="1">
    <location>
        <begin position="25"/>
        <end position="87"/>
    </location>
</feature>
<keyword evidence="3" id="KW-1185">Reference proteome</keyword>
<name>A0A9D4VBH1_ADICA</name>
<reference evidence="2" key="1">
    <citation type="submission" date="2021-01" db="EMBL/GenBank/DDBJ databases">
        <title>Adiantum capillus-veneris genome.</title>
        <authorList>
            <person name="Fang Y."/>
            <person name="Liao Q."/>
        </authorList>
    </citation>
    <scope>NUCLEOTIDE SEQUENCE</scope>
    <source>
        <strain evidence="2">H3</strain>
        <tissue evidence="2">Leaf</tissue>
    </source>
</reference>
<dbReference type="AlphaFoldDB" id="A0A9D4VBH1"/>
<organism evidence="2 3">
    <name type="scientific">Adiantum capillus-veneris</name>
    <name type="common">Maidenhair fern</name>
    <dbReference type="NCBI Taxonomy" id="13818"/>
    <lineage>
        <taxon>Eukaryota</taxon>
        <taxon>Viridiplantae</taxon>
        <taxon>Streptophyta</taxon>
        <taxon>Embryophyta</taxon>
        <taxon>Tracheophyta</taxon>
        <taxon>Polypodiopsida</taxon>
        <taxon>Polypodiidae</taxon>
        <taxon>Polypodiales</taxon>
        <taxon>Pteridineae</taxon>
        <taxon>Pteridaceae</taxon>
        <taxon>Vittarioideae</taxon>
        <taxon>Adiantum</taxon>
    </lineage>
</organism>